<dbReference type="CDD" id="cd00637">
    <property type="entry name" value="7tm_classA_rhodopsin-like"/>
    <property type="match status" value="1"/>
</dbReference>
<keyword evidence="2 8" id="KW-0812">Transmembrane</keyword>
<dbReference type="InterPro" id="IPR050125">
    <property type="entry name" value="GPCR_opsins"/>
</dbReference>
<keyword evidence="5 9" id="KW-0472">Membrane</keyword>
<evidence type="ECO:0000256" key="6">
    <source>
        <dbReference type="ARBA" id="ARBA00023170"/>
    </source>
</evidence>
<comment type="subcellular location">
    <subcellularLocation>
        <location evidence="1">Membrane</location>
        <topology evidence="1">Multi-pass membrane protein</topology>
    </subcellularLocation>
</comment>
<evidence type="ECO:0000256" key="2">
    <source>
        <dbReference type="ARBA" id="ARBA00022692"/>
    </source>
</evidence>
<organism evidence="11 12">
    <name type="scientific">Pocillopora meandrina</name>
    <dbReference type="NCBI Taxonomy" id="46732"/>
    <lineage>
        <taxon>Eukaryota</taxon>
        <taxon>Metazoa</taxon>
        <taxon>Cnidaria</taxon>
        <taxon>Anthozoa</taxon>
        <taxon>Hexacorallia</taxon>
        <taxon>Scleractinia</taxon>
        <taxon>Astrocoeniina</taxon>
        <taxon>Pocilloporidae</taxon>
        <taxon>Pocillopora</taxon>
    </lineage>
</organism>
<name>A0AAU9WZJ0_9CNID</name>
<keyword evidence="12" id="KW-1185">Reference proteome</keyword>
<dbReference type="AlphaFoldDB" id="A0AAU9WZJ0"/>
<feature type="transmembrane region" description="Helical" evidence="9">
    <location>
        <begin position="283"/>
        <end position="304"/>
    </location>
</feature>
<evidence type="ECO:0000256" key="1">
    <source>
        <dbReference type="ARBA" id="ARBA00004141"/>
    </source>
</evidence>
<evidence type="ECO:0000256" key="7">
    <source>
        <dbReference type="ARBA" id="ARBA00023224"/>
    </source>
</evidence>
<evidence type="ECO:0000313" key="12">
    <source>
        <dbReference type="Proteomes" id="UP001159428"/>
    </source>
</evidence>
<dbReference type="PROSITE" id="PS50262">
    <property type="entry name" value="G_PROTEIN_RECEP_F1_2"/>
    <property type="match status" value="1"/>
</dbReference>
<dbReference type="SUPFAM" id="SSF81321">
    <property type="entry name" value="Family A G protein-coupled receptor-like"/>
    <property type="match status" value="1"/>
</dbReference>
<dbReference type="InterPro" id="IPR000276">
    <property type="entry name" value="GPCR_Rhodpsn"/>
</dbReference>
<comment type="similarity">
    <text evidence="8">Belongs to the G-protein coupled receptor 1 family.</text>
</comment>
<reference evidence="11 12" key="1">
    <citation type="submission" date="2022-05" db="EMBL/GenBank/DDBJ databases">
        <authorList>
            <consortium name="Genoscope - CEA"/>
            <person name="William W."/>
        </authorList>
    </citation>
    <scope>NUCLEOTIDE SEQUENCE [LARGE SCALE GENOMIC DNA]</scope>
</reference>
<feature type="domain" description="G-protein coupled receptors family 1 profile" evidence="10">
    <location>
        <begin position="41"/>
        <end position="301"/>
    </location>
</feature>
<dbReference type="InterPro" id="IPR017452">
    <property type="entry name" value="GPCR_Rhodpsn_7TM"/>
</dbReference>
<dbReference type="PRINTS" id="PR00237">
    <property type="entry name" value="GPCRRHODOPSN"/>
</dbReference>
<keyword evidence="3 9" id="KW-1133">Transmembrane helix</keyword>
<dbReference type="GO" id="GO:0016020">
    <property type="term" value="C:membrane"/>
    <property type="evidence" value="ECO:0007669"/>
    <property type="project" value="UniProtKB-SubCell"/>
</dbReference>
<feature type="transmembrane region" description="Helical" evidence="9">
    <location>
        <begin position="141"/>
        <end position="163"/>
    </location>
</feature>
<feature type="transmembrane region" description="Helical" evidence="9">
    <location>
        <begin position="62"/>
        <end position="86"/>
    </location>
</feature>
<feature type="transmembrane region" description="Helical" evidence="9">
    <location>
        <begin position="248"/>
        <end position="271"/>
    </location>
</feature>
<dbReference type="EMBL" id="CALNXJ010000025">
    <property type="protein sequence ID" value="CAH3131123.1"/>
    <property type="molecule type" value="Genomic_DNA"/>
</dbReference>
<dbReference type="PROSITE" id="PS00237">
    <property type="entry name" value="G_PROTEIN_RECEP_F1_1"/>
    <property type="match status" value="1"/>
</dbReference>
<evidence type="ECO:0000256" key="5">
    <source>
        <dbReference type="ARBA" id="ARBA00023136"/>
    </source>
</evidence>
<comment type="caution">
    <text evidence="11">The sequence shown here is derived from an EMBL/GenBank/DDBJ whole genome shotgun (WGS) entry which is preliminary data.</text>
</comment>
<evidence type="ECO:0000256" key="3">
    <source>
        <dbReference type="ARBA" id="ARBA00022989"/>
    </source>
</evidence>
<sequence length="321" mass="36781">MNESTKHRMDQLFLSLKDRERWLVGIESAAYLAVILTALLGNIVLTLAIYKTGTLRNSQNYFLVSLAATDILNAVSCMPLTLAALITGKWPFEDFVCQLQGSFWTICTGVSLLTLGLIAFNRYVKIVRSASLYQKIFTRRNVWISIAISWLSSVFLSSSVFLVDKTAFSFHPGKSLCFFKHLNVTNRLGIYSTILYVILTSVAFSMIFFCYFKVLRKIRAHYAQVRNSSLQNRECAAFAEEIRITTMLFVTLLAICISWSPSVIIDFYELFGNGQFMFKRQLYLLNVFTFQSSSAVNPFIYGLMNREFREGYRRVLYCRDG</sequence>
<dbReference type="Proteomes" id="UP001159428">
    <property type="component" value="Unassembled WGS sequence"/>
</dbReference>
<dbReference type="PANTHER" id="PTHR24240">
    <property type="entry name" value="OPSIN"/>
    <property type="match status" value="1"/>
</dbReference>
<proteinExistence type="inferred from homology"/>
<feature type="transmembrane region" description="Helical" evidence="9">
    <location>
        <begin position="188"/>
        <end position="212"/>
    </location>
</feature>
<evidence type="ECO:0000259" key="10">
    <source>
        <dbReference type="PROSITE" id="PS50262"/>
    </source>
</evidence>
<accession>A0AAU9WZJ0</accession>
<gene>
    <name evidence="11" type="ORF">PMEA_00014157</name>
</gene>
<evidence type="ECO:0000313" key="11">
    <source>
        <dbReference type="EMBL" id="CAH3131123.1"/>
    </source>
</evidence>
<feature type="transmembrane region" description="Helical" evidence="9">
    <location>
        <begin position="29"/>
        <end position="50"/>
    </location>
</feature>
<keyword evidence="7 8" id="KW-0807">Transducer</keyword>
<dbReference type="GO" id="GO:0004930">
    <property type="term" value="F:G protein-coupled receptor activity"/>
    <property type="evidence" value="ECO:0007669"/>
    <property type="project" value="UniProtKB-KW"/>
</dbReference>
<evidence type="ECO:0000256" key="9">
    <source>
        <dbReference type="SAM" id="Phobius"/>
    </source>
</evidence>
<dbReference type="Gene3D" id="1.20.1070.10">
    <property type="entry name" value="Rhodopsin 7-helix transmembrane proteins"/>
    <property type="match status" value="1"/>
</dbReference>
<evidence type="ECO:0000256" key="8">
    <source>
        <dbReference type="RuleBase" id="RU000688"/>
    </source>
</evidence>
<feature type="transmembrane region" description="Helical" evidence="9">
    <location>
        <begin position="101"/>
        <end position="120"/>
    </location>
</feature>
<keyword evidence="6 8" id="KW-0675">Receptor</keyword>
<keyword evidence="4 8" id="KW-0297">G-protein coupled receptor</keyword>
<evidence type="ECO:0000256" key="4">
    <source>
        <dbReference type="ARBA" id="ARBA00023040"/>
    </source>
</evidence>
<protein>
    <recommendedName>
        <fullName evidence="10">G-protein coupled receptors family 1 profile domain-containing protein</fullName>
    </recommendedName>
</protein>
<dbReference type="Pfam" id="PF00001">
    <property type="entry name" value="7tm_1"/>
    <property type="match status" value="1"/>
</dbReference>